<keyword evidence="6" id="KW-0663">Pyridoxal phosphate</keyword>
<reference evidence="9 10" key="1">
    <citation type="journal article" date="2013" name="Nature">
        <title>Anaerobic oxidation of methane coupled to nitrate reduction in a novel archaeal lineage.</title>
        <authorList>
            <person name="Haroon M.F."/>
            <person name="Hu S."/>
            <person name="Shi Y."/>
            <person name="Imelfort M."/>
            <person name="Keller J."/>
            <person name="Hugenholtz P."/>
            <person name="Yuan Z."/>
            <person name="Tyson G.W."/>
        </authorList>
    </citation>
    <scope>NUCLEOTIDE SEQUENCE [LARGE SCALE GENOMIC DNA]</scope>
    <source>
        <strain evidence="9 10">ANME-2d</strain>
    </source>
</reference>
<sequence>MLFLLDSGSMSERYISEHIKGVPPSGIRKFFDLVLEMDDVISLGVGEPDFVTPWHIREACIYSLEKGFTSYTSNHGILELRELISRCYRKDHDIDYNPEHEVLITTGVSEAADLALRAIINPGEEVIIPEPCYVSYKPSVVFAGGRPIPVPTYQEDEFRVTAEQIKRSITDRTKALILSYPNNPTGAVMRRSDLEEIADVASENDLVVVSDEVYCKLTYNGVHTCFSSIPGMRDRTIILNGLSKSHAMTGLRIGFAVGSEEIISAMTKIHQYTMLCAPITAQMGAIEALRNGDEEMKKMVGEYNRRRRLIVNGLNKMGLECFEPEGAFYAFPSIKSTGLTSDEFAGGLLKEQKVAVVPGDVFGECGAGYLRCSYATSYEELTEALSRIQAFIEGL</sequence>
<dbReference type="Proteomes" id="UP000027153">
    <property type="component" value="Unassembled WGS sequence"/>
</dbReference>
<evidence type="ECO:0000256" key="1">
    <source>
        <dbReference type="ARBA" id="ARBA00001933"/>
    </source>
</evidence>
<dbReference type="InterPro" id="IPR050596">
    <property type="entry name" value="AspAT/PAT-like"/>
</dbReference>
<gene>
    <name evidence="9" type="ORF">ANME2D_00661</name>
</gene>
<dbReference type="InterPro" id="IPR004839">
    <property type="entry name" value="Aminotransferase_I/II_large"/>
</dbReference>
<dbReference type="PATRIC" id="fig|1392998.3.peg.271"/>
<dbReference type="PANTHER" id="PTHR46383:SF3">
    <property type="entry name" value="ASPARTATE AMINOTRANSFERASE-RELATED"/>
    <property type="match status" value="1"/>
</dbReference>
<comment type="similarity">
    <text evidence="2 7">Belongs to the class-I pyridoxal-phosphate-dependent aminotransferase family.</text>
</comment>
<keyword evidence="5 7" id="KW-0808">Transferase</keyword>
<dbReference type="GO" id="GO:0008483">
    <property type="term" value="F:transaminase activity"/>
    <property type="evidence" value="ECO:0007669"/>
    <property type="project" value="UniProtKB-KW"/>
</dbReference>
<accession>A0A062VEG5</accession>
<evidence type="ECO:0000256" key="7">
    <source>
        <dbReference type="RuleBase" id="RU000481"/>
    </source>
</evidence>
<dbReference type="InterPro" id="IPR015421">
    <property type="entry name" value="PyrdxlP-dep_Trfase_major"/>
</dbReference>
<organism evidence="9 10">
    <name type="scientific">Candidatus Methanoperedens nitratireducens</name>
    <dbReference type="NCBI Taxonomy" id="1392998"/>
    <lineage>
        <taxon>Archaea</taxon>
        <taxon>Methanobacteriati</taxon>
        <taxon>Methanobacteriota</taxon>
        <taxon>Stenosarchaea group</taxon>
        <taxon>Methanomicrobia</taxon>
        <taxon>Methanosarcinales</taxon>
        <taxon>ANME-2 cluster</taxon>
        <taxon>Candidatus Methanoperedentaceae</taxon>
        <taxon>Candidatus Methanoperedens</taxon>
    </lineage>
</organism>
<dbReference type="AlphaFoldDB" id="A0A062VEG5"/>
<dbReference type="PANTHER" id="PTHR46383">
    <property type="entry name" value="ASPARTATE AMINOTRANSFERASE"/>
    <property type="match status" value="1"/>
</dbReference>
<dbReference type="SUPFAM" id="SSF53383">
    <property type="entry name" value="PLP-dependent transferases"/>
    <property type="match status" value="1"/>
</dbReference>
<dbReference type="EC" id="2.6.1.-" evidence="7"/>
<evidence type="ECO:0000256" key="4">
    <source>
        <dbReference type="ARBA" id="ARBA00022576"/>
    </source>
</evidence>
<evidence type="ECO:0000256" key="5">
    <source>
        <dbReference type="ARBA" id="ARBA00022679"/>
    </source>
</evidence>
<comment type="cofactor">
    <cofactor evidence="1 7">
        <name>pyridoxal 5'-phosphate</name>
        <dbReference type="ChEBI" id="CHEBI:597326"/>
    </cofactor>
</comment>
<dbReference type="GO" id="GO:0030170">
    <property type="term" value="F:pyridoxal phosphate binding"/>
    <property type="evidence" value="ECO:0007669"/>
    <property type="project" value="InterPro"/>
</dbReference>
<dbReference type="Gene3D" id="3.90.1150.10">
    <property type="entry name" value="Aspartate Aminotransferase, domain 1"/>
    <property type="match status" value="1"/>
</dbReference>
<evidence type="ECO:0000256" key="2">
    <source>
        <dbReference type="ARBA" id="ARBA00007441"/>
    </source>
</evidence>
<evidence type="ECO:0000313" key="10">
    <source>
        <dbReference type="Proteomes" id="UP000027153"/>
    </source>
</evidence>
<dbReference type="GO" id="GO:0006520">
    <property type="term" value="P:amino acid metabolic process"/>
    <property type="evidence" value="ECO:0007669"/>
    <property type="project" value="InterPro"/>
</dbReference>
<protein>
    <recommendedName>
        <fullName evidence="7">Aminotransferase</fullName>
        <ecNumber evidence="7">2.6.1.-</ecNumber>
    </recommendedName>
</protein>
<dbReference type="EMBL" id="JMIY01000001">
    <property type="protein sequence ID" value="KCZ73590.1"/>
    <property type="molecule type" value="Genomic_DNA"/>
</dbReference>
<dbReference type="Gene3D" id="3.40.640.10">
    <property type="entry name" value="Type I PLP-dependent aspartate aminotransferase-like (Major domain)"/>
    <property type="match status" value="1"/>
</dbReference>
<evidence type="ECO:0000259" key="8">
    <source>
        <dbReference type="Pfam" id="PF00155"/>
    </source>
</evidence>
<keyword evidence="4 7" id="KW-0032">Aminotransferase</keyword>
<dbReference type="FunFam" id="3.40.640.10:FF:000033">
    <property type="entry name" value="Aspartate aminotransferase"/>
    <property type="match status" value="1"/>
</dbReference>
<comment type="subunit">
    <text evidence="3">Homodimer.</text>
</comment>
<feature type="domain" description="Aminotransferase class I/classII large" evidence="8">
    <location>
        <begin position="39"/>
        <end position="388"/>
    </location>
</feature>
<dbReference type="InterPro" id="IPR015422">
    <property type="entry name" value="PyrdxlP-dep_Trfase_small"/>
</dbReference>
<dbReference type="PROSITE" id="PS00105">
    <property type="entry name" value="AA_TRANSFER_CLASS_1"/>
    <property type="match status" value="1"/>
</dbReference>
<dbReference type="InterPro" id="IPR004838">
    <property type="entry name" value="NHTrfase_class1_PyrdxlP-BS"/>
</dbReference>
<keyword evidence="10" id="KW-1185">Reference proteome</keyword>
<dbReference type="InterPro" id="IPR015424">
    <property type="entry name" value="PyrdxlP-dep_Trfase"/>
</dbReference>
<evidence type="ECO:0000256" key="3">
    <source>
        <dbReference type="ARBA" id="ARBA00011738"/>
    </source>
</evidence>
<evidence type="ECO:0000256" key="6">
    <source>
        <dbReference type="ARBA" id="ARBA00022898"/>
    </source>
</evidence>
<dbReference type="CDD" id="cd00609">
    <property type="entry name" value="AAT_like"/>
    <property type="match status" value="1"/>
</dbReference>
<name>A0A062VEG5_9EURY</name>
<comment type="caution">
    <text evidence="9">The sequence shown here is derived from an EMBL/GenBank/DDBJ whole genome shotgun (WGS) entry which is preliminary data.</text>
</comment>
<dbReference type="Pfam" id="PF00155">
    <property type="entry name" value="Aminotran_1_2"/>
    <property type="match status" value="1"/>
</dbReference>
<proteinExistence type="inferred from homology"/>
<evidence type="ECO:0000313" key="9">
    <source>
        <dbReference type="EMBL" id="KCZ73590.1"/>
    </source>
</evidence>